<evidence type="ECO:0000256" key="3">
    <source>
        <dbReference type="ARBA" id="ARBA00022845"/>
    </source>
</evidence>
<comment type="subcellular location">
    <subcellularLocation>
        <location evidence="4">Cytoplasm</location>
    </subcellularLocation>
</comment>
<name>A0A143H9I6_9BACL</name>
<dbReference type="KEGG" id="rst:ATY39_01095"/>
<keyword evidence="5" id="KW-0966">Cell projection</keyword>
<dbReference type="Proteomes" id="UP000076021">
    <property type="component" value="Chromosome"/>
</dbReference>
<keyword evidence="5" id="KW-0969">Cilium</keyword>
<accession>A0A143H9I6</accession>
<keyword evidence="2 4" id="KW-1005">Bacterial flagellum biogenesis</keyword>
<dbReference type="PANTHER" id="PTHR39190">
    <property type="entry name" value="FLAGELLAR ASSEMBLY FACTOR FLIW"/>
    <property type="match status" value="1"/>
</dbReference>
<organism evidence="5 6">
    <name type="scientific">Rummeliibacillus stabekisii</name>
    <dbReference type="NCBI Taxonomy" id="241244"/>
    <lineage>
        <taxon>Bacteria</taxon>
        <taxon>Bacillati</taxon>
        <taxon>Bacillota</taxon>
        <taxon>Bacilli</taxon>
        <taxon>Bacillales</taxon>
        <taxon>Caryophanaceae</taxon>
        <taxon>Rummeliibacillus</taxon>
    </lineage>
</organism>
<dbReference type="AlphaFoldDB" id="A0A143H9I6"/>
<gene>
    <name evidence="4" type="primary">fliW</name>
    <name evidence="5" type="ORF">ATY39_01095</name>
</gene>
<dbReference type="Gene3D" id="2.30.290.10">
    <property type="entry name" value="BH3618-like"/>
    <property type="match status" value="1"/>
</dbReference>
<dbReference type="STRING" id="241244.ATY39_01095"/>
<comment type="function">
    <text evidence="4">Acts as an anti-CsrA protein, binds CsrA and prevents it from repressing translation of its target genes, one of which is flagellin. Binds to flagellin and participates in the assembly of the flagellum.</text>
</comment>
<proteinExistence type="inferred from homology"/>
<dbReference type="InterPro" id="IPR003775">
    <property type="entry name" value="Flagellar_assembly_factor_FliW"/>
</dbReference>
<dbReference type="RefSeq" id="WP_066784593.1">
    <property type="nucleotide sequence ID" value="NZ_CP014806.1"/>
</dbReference>
<dbReference type="InterPro" id="IPR024046">
    <property type="entry name" value="Flagellar_assmbl_FliW_dom_sf"/>
</dbReference>
<dbReference type="SUPFAM" id="SSF141457">
    <property type="entry name" value="BH3618-like"/>
    <property type="match status" value="1"/>
</dbReference>
<dbReference type="HAMAP" id="MF_01185">
    <property type="entry name" value="FliW"/>
    <property type="match status" value="1"/>
</dbReference>
<dbReference type="PANTHER" id="PTHR39190:SF1">
    <property type="entry name" value="FLAGELLAR ASSEMBLY FACTOR FLIW"/>
    <property type="match status" value="1"/>
</dbReference>
<dbReference type="GO" id="GO:0006417">
    <property type="term" value="P:regulation of translation"/>
    <property type="evidence" value="ECO:0007669"/>
    <property type="project" value="UniProtKB-KW"/>
</dbReference>
<evidence type="ECO:0000256" key="2">
    <source>
        <dbReference type="ARBA" id="ARBA00022795"/>
    </source>
</evidence>
<evidence type="ECO:0000256" key="4">
    <source>
        <dbReference type="HAMAP-Rule" id="MF_01185"/>
    </source>
</evidence>
<reference evidence="6" key="2">
    <citation type="submission" date="2016-03" db="EMBL/GenBank/DDBJ databases">
        <authorList>
            <person name="Ploux O."/>
        </authorList>
    </citation>
    <scope>NUCLEOTIDE SEQUENCE [LARGE SCALE GENOMIC DNA]</scope>
    <source>
        <strain evidence="6">PP9</strain>
    </source>
</reference>
<comment type="similarity">
    <text evidence="4">Belongs to the FliW family.</text>
</comment>
<sequence length="145" mass="16240">MKIQTAYLGEVEIESSQILHFEHGIPGFEDEKEFVLLPIEDNNAFHVLQSVATAEVAFIVTNPYETTTNYSFEIDEAIAHSLLINEPQEIAVLSIVSLKDTIEQSTINLKAPIVWNTTNNKAKQVILNNDNYAIRHLISTESVKG</sequence>
<protein>
    <recommendedName>
        <fullName evidence="4">Flagellar assembly factor FliW</fullName>
    </recommendedName>
</protein>
<evidence type="ECO:0000313" key="5">
    <source>
        <dbReference type="EMBL" id="AMW98135.1"/>
    </source>
</evidence>
<dbReference type="NCBIfam" id="NF009793">
    <property type="entry name" value="PRK13285.1-1"/>
    <property type="match status" value="1"/>
</dbReference>
<reference evidence="5 6" key="1">
    <citation type="journal article" date="2016" name="Genome Announc.">
        <title>Whole-Genome Sequence of Rummeliibacillus stabekisii Strain PP9 Isolated from Antarctic Soil.</title>
        <authorList>
            <person name="da Mota F.F."/>
            <person name="Vollu R.E."/>
            <person name="Jurelevicius D."/>
            <person name="Seldin L."/>
        </authorList>
    </citation>
    <scope>NUCLEOTIDE SEQUENCE [LARGE SCALE GENOMIC DNA]</scope>
    <source>
        <strain evidence="5 6">PP9</strain>
    </source>
</reference>
<evidence type="ECO:0000313" key="6">
    <source>
        <dbReference type="Proteomes" id="UP000076021"/>
    </source>
</evidence>
<dbReference type="GO" id="GO:0005737">
    <property type="term" value="C:cytoplasm"/>
    <property type="evidence" value="ECO:0007669"/>
    <property type="project" value="UniProtKB-SubCell"/>
</dbReference>
<keyword evidence="6" id="KW-1185">Reference proteome</keyword>
<dbReference type="OrthoDB" id="9801235at2"/>
<dbReference type="Pfam" id="PF02623">
    <property type="entry name" value="FliW"/>
    <property type="match status" value="1"/>
</dbReference>
<comment type="subunit">
    <text evidence="4">Interacts with translational regulator CsrA and flagellin(s).</text>
</comment>
<keyword evidence="5" id="KW-0282">Flagellum</keyword>
<dbReference type="GO" id="GO:0044780">
    <property type="term" value="P:bacterial-type flagellum assembly"/>
    <property type="evidence" value="ECO:0007669"/>
    <property type="project" value="UniProtKB-UniRule"/>
</dbReference>
<dbReference type="EMBL" id="CP014806">
    <property type="protein sequence ID" value="AMW98135.1"/>
    <property type="molecule type" value="Genomic_DNA"/>
</dbReference>
<keyword evidence="3 4" id="KW-0810">Translation regulation</keyword>
<evidence type="ECO:0000256" key="1">
    <source>
        <dbReference type="ARBA" id="ARBA00022490"/>
    </source>
</evidence>
<keyword evidence="4" id="KW-0143">Chaperone</keyword>
<keyword evidence="1 4" id="KW-0963">Cytoplasm</keyword>